<dbReference type="AlphaFoldDB" id="A0A3B0QLF2"/>
<organism evidence="1">
    <name type="scientific">hydrothermal vent metagenome</name>
    <dbReference type="NCBI Taxonomy" id="652676"/>
    <lineage>
        <taxon>unclassified sequences</taxon>
        <taxon>metagenomes</taxon>
        <taxon>ecological metagenomes</taxon>
    </lineage>
</organism>
<gene>
    <name evidence="1" type="ORF">MNBD_DELTA01-105</name>
</gene>
<sequence>MIPALMFKRINIPFRAAYSLLVVALLFTFMAGAVHHHDDALAHHRDCVTCATVAHSPALISDESPELRAYIDFAVSLSTESEIAVYSLVLRSSSPRAPPSV</sequence>
<protein>
    <recommendedName>
        <fullName evidence="2">DUF2946 domain-containing protein</fullName>
    </recommendedName>
</protein>
<reference evidence="1" key="1">
    <citation type="submission" date="2018-06" db="EMBL/GenBank/DDBJ databases">
        <authorList>
            <person name="Zhirakovskaya E."/>
        </authorList>
    </citation>
    <scope>NUCLEOTIDE SEQUENCE</scope>
</reference>
<name>A0A3B0QLF2_9ZZZZ</name>
<dbReference type="EMBL" id="UOEA01000022">
    <property type="protein sequence ID" value="VAV82590.1"/>
    <property type="molecule type" value="Genomic_DNA"/>
</dbReference>
<proteinExistence type="predicted"/>
<evidence type="ECO:0008006" key="2">
    <source>
        <dbReference type="Google" id="ProtNLM"/>
    </source>
</evidence>
<evidence type="ECO:0000313" key="1">
    <source>
        <dbReference type="EMBL" id="VAV82590.1"/>
    </source>
</evidence>
<accession>A0A3B0QLF2</accession>